<name>A0AAN6RPZ0_9PEZI</name>
<dbReference type="EMBL" id="MU856049">
    <property type="protein sequence ID" value="KAK3897876.1"/>
    <property type="molecule type" value="Genomic_DNA"/>
</dbReference>
<gene>
    <name evidence="1" type="ORF">C8A05DRAFT_38543</name>
</gene>
<dbReference type="AlphaFoldDB" id="A0AAN6RPZ0"/>
<sequence length="309" mass="34273">MRSDAAFGAVEQGLLETIGKLLSGDLERRPVPDWWLEGCLAVVCVGGKPRLYEYSKAKGLCEPQADTGWILLKADEELRRRHGFPLQPVLRNAVPESLSEAQSEPPREYADCPERAGWSDPFPGVATPDEFALSFYEQRFSKTAEHDLPSLYNLREMAMKIPLSYFQGRWPKEDGGRGEEVTVTIPWENTYVYVALDKNRAHIRCIALYAMPPAPSSEPKNAETAAWGRDISGVAMDAVARELQEFVDKSGKHLDARLLLVFMGLEFGVGVHDSRKGGFSWSVRGPAVPDGYGLAAASDPSNYRILKTL</sequence>
<reference evidence="1" key="2">
    <citation type="submission" date="2023-05" db="EMBL/GenBank/DDBJ databases">
        <authorList>
            <consortium name="Lawrence Berkeley National Laboratory"/>
            <person name="Steindorff A."/>
            <person name="Hensen N."/>
            <person name="Bonometti L."/>
            <person name="Westerberg I."/>
            <person name="Brannstrom I.O."/>
            <person name="Guillou S."/>
            <person name="Cros-Aarteil S."/>
            <person name="Calhoun S."/>
            <person name="Haridas S."/>
            <person name="Kuo A."/>
            <person name="Mondo S."/>
            <person name="Pangilinan J."/>
            <person name="Riley R."/>
            <person name="Labutti K."/>
            <person name="Andreopoulos B."/>
            <person name="Lipzen A."/>
            <person name="Chen C."/>
            <person name="Yanf M."/>
            <person name="Daum C."/>
            <person name="Ng V."/>
            <person name="Clum A."/>
            <person name="Ohm R."/>
            <person name="Martin F."/>
            <person name="Silar P."/>
            <person name="Natvig D."/>
            <person name="Lalanne C."/>
            <person name="Gautier V."/>
            <person name="Ament-Velasquez S.L."/>
            <person name="Kruys A."/>
            <person name="Hutchinson M.I."/>
            <person name="Powell A.J."/>
            <person name="Barry K."/>
            <person name="Miller A.N."/>
            <person name="Grigoriev I.V."/>
            <person name="Debuchy R."/>
            <person name="Gladieux P."/>
            <person name="Thoren M.H."/>
            <person name="Johannesson H."/>
        </authorList>
    </citation>
    <scope>NUCLEOTIDE SEQUENCE</scope>
    <source>
        <strain evidence="1">CBS 103.79</strain>
    </source>
</reference>
<evidence type="ECO:0000313" key="1">
    <source>
        <dbReference type="EMBL" id="KAK3897876.1"/>
    </source>
</evidence>
<organism evidence="1 2">
    <name type="scientific">Staphylotrichum tortipilum</name>
    <dbReference type="NCBI Taxonomy" id="2831512"/>
    <lineage>
        <taxon>Eukaryota</taxon>
        <taxon>Fungi</taxon>
        <taxon>Dikarya</taxon>
        <taxon>Ascomycota</taxon>
        <taxon>Pezizomycotina</taxon>
        <taxon>Sordariomycetes</taxon>
        <taxon>Sordariomycetidae</taxon>
        <taxon>Sordariales</taxon>
        <taxon>Chaetomiaceae</taxon>
        <taxon>Staphylotrichum</taxon>
    </lineage>
</organism>
<reference evidence="1" key="1">
    <citation type="journal article" date="2023" name="Mol. Phylogenet. Evol.">
        <title>Genome-scale phylogeny and comparative genomics of the fungal order Sordariales.</title>
        <authorList>
            <person name="Hensen N."/>
            <person name="Bonometti L."/>
            <person name="Westerberg I."/>
            <person name="Brannstrom I.O."/>
            <person name="Guillou S."/>
            <person name="Cros-Aarteil S."/>
            <person name="Calhoun S."/>
            <person name="Haridas S."/>
            <person name="Kuo A."/>
            <person name="Mondo S."/>
            <person name="Pangilinan J."/>
            <person name="Riley R."/>
            <person name="LaButti K."/>
            <person name="Andreopoulos B."/>
            <person name="Lipzen A."/>
            <person name="Chen C."/>
            <person name="Yan M."/>
            <person name="Daum C."/>
            <person name="Ng V."/>
            <person name="Clum A."/>
            <person name="Steindorff A."/>
            <person name="Ohm R.A."/>
            <person name="Martin F."/>
            <person name="Silar P."/>
            <person name="Natvig D.O."/>
            <person name="Lalanne C."/>
            <person name="Gautier V."/>
            <person name="Ament-Velasquez S.L."/>
            <person name="Kruys A."/>
            <person name="Hutchinson M.I."/>
            <person name="Powell A.J."/>
            <person name="Barry K."/>
            <person name="Miller A.N."/>
            <person name="Grigoriev I.V."/>
            <person name="Debuchy R."/>
            <person name="Gladieux P."/>
            <person name="Hiltunen Thoren M."/>
            <person name="Johannesson H."/>
        </authorList>
    </citation>
    <scope>NUCLEOTIDE SEQUENCE</scope>
    <source>
        <strain evidence="1">CBS 103.79</strain>
    </source>
</reference>
<dbReference type="Proteomes" id="UP001303889">
    <property type="component" value="Unassembled WGS sequence"/>
</dbReference>
<accession>A0AAN6RPZ0</accession>
<comment type="caution">
    <text evidence="1">The sequence shown here is derived from an EMBL/GenBank/DDBJ whole genome shotgun (WGS) entry which is preliminary data.</text>
</comment>
<evidence type="ECO:0000313" key="2">
    <source>
        <dbReference type="Proteomes" id="UP001303889"/>
    </source>
</evidence>
<protein>
    <submittedName>
        <fullName evidence="1">Uncharacterized protein</fullName>
    </submittedName>
</protein>
<proteinExistence type="predicted"/>
<keyword evidence="2" id="KW-1185">Reference proteome</keyword>